<gene>
    <name evidence="1" type="ORF">DFR87_00790</name>
</gene>
<reference evidence="1" key="1">
    <citation type="submission" date="2018-05" db="EMBL/GenBank/DDBJ databases">
        <title>Complete Genome Sequences of Extremely Thermoacidophilic, Metal-Mobilizing Type-Strain Members of the Archaeal Family Sulfolobaceae: Acidianus brierleyi DSM-1651T, Acidianus sulfidivorans DSM-18786T, Metallosphaera hakonensis DSM-7519T, and Metallosphaera prunae DSM-10039T.</title>
        <authorList>
            <person name="Counts J.A."/>
            <person name="Kelly R.M."/>
        </authorList>
    </citation>
    <scope>NUCLEOTIDE SEQUENCE [LARGE SCALE GENOMIC DNA]</scope>
    <source>
        <strain evidence="1">HO1-1</strain>
    </source>
</reference>
<evidence type="ECO:0000313" key="1">
    <source>
        <dbReference type="EMBL" id="AWR98487.1"/>
    </source>
</evidence>
<sequence>MKRSIKDENPLLKIKNSNPGSFHWRELPQLRSYFREVKYMRDNVIWFYDTHQIRRLHENNPTGSAIAIDF</sequence>
<dbReference type="AlphaFoldDB" id="A0A2U9IR94"/>
<keyword evidence="2" id="KW-1185">Reference proteome</keyword>
<accession>A0A2U9IR94</accession>
<dbReference type="EMBL" id="CP029287">
    <property type="protein sequence ID" value="AWR98487.1"/>
    <property type="molecule type" value="Genomic_DNA"/>
</dbReference>
<name>A0A2U9IR94_9CREN</name>
<evidence type="ECO:0000313" key="2">
    <source>
        <dbReference type="Proteomes" id="UP000247586"/>
    </source>
</evidence>
<protein>
    <submittedName>
        <fullName evidence="1">Uncharacterized protein</fullName>
    </submittedName>
</protein>
<organism evidence="1 2">
    <name type="scientific">Metallosphaera hakonensis JCM 8857 = DSM 7519</name>
    <dbReference type="NCBI Taxonomy" id="1293036"/>
    <lineage>
        <taxon>Archaea</taxon>
        <taxon>Thermoproteota</taxon>
        <taxon>Thermoprotei</taxon>
        <taxon>Sulfolobales</taxon>
        <taxon>Sulfolobaceae</taxon>
        <taxon>Metallosphaera</taxon>
    </lineage>
</organism>
<dbReference type="Proteomes" id="UP000247586">
    <property type="component" value="Chromosome"/>
</dbReference>
<proteinExistence type="predicted"/>